<comment type="caution">
    <text evidence="1">The sequence shown here is derived from an EMBL/GenBank/DDBJ whole genome shotgun (WGS) entry which is preliminary data.</text>
</comment>
<name>A0ACB5UAG3_AMBMO</name>
<evidence type="ECO:0000313" key="2">
    <source>
        <dbReference type="Proteomes" id="UP001165064"/>
    </source>
</evidence>
<evidence type="ECO:0000313" key="1">
    <source>
        <dbReference type="EMBL" id="GMF06593.1"/>
    </source>
</evidence>
<accession>A0ACB5UAG3</accession>
<dbReference type="Proteomes" id="UP001165064">
    <property type="component" value="Unassembled WGS sequence"/>
</dbReference>
<gene>
    <name evidence="1" type="ORF">Amon02_001273700</name>
</gene>
<reference evidence="1" key="1">
    <citation type="submission" date="2023-04" db="EMBL/GenBank/DDBJ databases">
        <title>Ambrosiozyma monospora NBRC 10751.</title>
        <authorList>
            <person name="Ichikawa N."/>
            <person name="Sato H."/>
            <person name="Tonouchi N."/>
        </authorList>
    </citation>
    <scope>NUCLEOTIDE SEQUENCE</scope>
    <source>
        <strain evidence="1">NBRC 10751</strain>
    </source>
</reference>
<proteinExistence type="predicted"/>
<keyword evidence="2" id="KW-1185">Reference proteome</keyword>
<dbReference type="EMBL" id="BSXS01015314">
    <property type="protein sequence ID" value="GMF06593.1"/>
    <property type="molecule type" value="Genomic_DNA"/>
</dbReference>
<sequence length="146" mass="16040">MKFTLALASLVSSALATLPAIEVKGNAFFDSDSGDRFYIRGVDYQPGGSSNLTDPLADKSVCSRDIPYFKDLGVNTIRVYSVDNTQDHDDCMKLLDDAGIYLILDVNTPKASISRNDPGCSYNHNYLEQIFATVDMFSNYTNTLGT</sequence>
<organism evidence="1 2">
    <name type="scientific">Ambrosiozyma monospora</name>
    <name type="common">Yeast</name>
    <name type="synonym">Endomycopsis monosporus</name>
    <dbReference type="NCBI Taxonomy" id="43982"/>
    <lineage>
        <taxon>Eukaryota</taxon>
        <taxon>Fungi</taxon>
        <taxon>Dikarya</taxon>
        <taxon>Ascomycota</taxon>
        <taxon>Saccharomycotina</taxon>
        <taxon>Pichiomycetes</taxon>
        <taxon>Pichiales</taxon>
        <taxon>Pichiaceae</taxon>
        <taxon>Ambrosiozyma</taxon>
    </lineage>
</organism>
<protein>
    <submittedName>
        <fullName evidence="1">Unnamed protein product</fullName>
    </submittedName>
</protein>